<organism evidence="1 2">
    <name type="scientific">Mauremys mutica</name>
    <name type="common">yellowpond turtle</name>
    <dbReference type="NCBI Taxonomy" id="74926"/>
    <lineage>
        <taxon>Eukaryota</taxon>
        <taxon>Metazoa</taxon>
        <taxon>Chordata</taxon>
        <taxon>Craniata</taxon>
        <taxon>Vertebrata</taxon>
        <taxon>Euteleostomi</taxon>
        <taxon>Archelosauria</taxon>
        <taxon>Testudinata</taxon>
        <taxon>Testudines</taxon>
        <taxon>Cryptodira</taxon>
        <taxon>Durocryptodira</taxon>
        <taxon>Testudinoidea</taxon>
        <taxon>Geoemydidae</taxon>
        <taxon>Geoemydinae</taxon>
        <taxon>Mauremys</taxon>
    </lineage>
</organism>
<evidence type="ECO:0000313" key="2">
    <source>
        <dbReference type="Proteomes" id="UP000827986"/>
    </source>
</evidence>
<keyword evidence="2" id="KW-1185">Reference proteome</keyword>
<evidence type="ECO:0000313" key="1">
    <source>
        <dbReference type="EMBL" id="KAH1170016.1"/>
    </source>
</evidence>
<dbReference type="EMBL" id="JAHDVG010000484">
    <property type="protein sequence ID" value="KAH1170016.1"/>
    <property type="molecule type" value="Genomic_DNA"/>
</dbReference>
<name>A0A9D3WYA8_9SAUR</name>
<reference evidence="1" key="1">
    <citation type="submission" date="2021-09" db="EMBL/GenBank/DDBJ databases">
        <title>The genome of Mauremys mutica provides insights into the evolution of semi-aquatic lifestyle.</title>
        <authorList>
            <person name="Gong S."/>
            <person name="Gao Y."/>
        </authorList>
    </citation>
    <scope>NUCLEOTIDE SEQUENCE</scope>
    <source>
        <strain evidence="1">MM-2020</strain>
        <tissue evidence="1">Muscle</tissue>
    </source>
</reference>
<comment type="caution">
    <text evidence="1">The sequence shown here is derived from an EMBL/GenBank/DDBJ whole genome shotgun (WGS) entry which is preliminary data.</text>
</comment>
<gene>
    <name evidence="1" type="ORF">KIL84_001001</name>
</gene>
<accession>A0A9D3WYA8</accession>
<dbReference type="Proteomes" id="UP000827986">
    <property type="component" value="Unassembled WGS sequence"/>
</dbReference>
<dbReference type="AlphaFoldDB" id="A0A9D3WYA8"/>
<sequence length="159" mass="18162">MIIQKLYYHVKASPRTCGVGSEPNALNFCNGPCWLADCIIAHMGTLSCWVTQLPNVRHIHRYHKQIHLQYHEELPIEASYSDLEVPGIMESLNYPTATSRNSEIGEDPMPMTTADLEVKPAEMIVLSENLSAPAMDQGPWVFPWHHSRRSPKPRDRLDW</sequence>
<proteinExistence type="predicted"/>
<protein>
    <submittedName>
        <fullName evidence="1">Uncharacterized protein</fullName>
    </submittedName>
</protein>